<evidence type="ECO:0008006" key="8">
    <source>
        <dbReference type="Google" id="ProtNLM"/>
    </source>
</evidence>
<dbReference type="Pfam" id="PF00504">
    <property type="entry name" value="Chloroa_b-bind"/>
    <property type="match status" value="6"/>
</dbReference>
<gene>
    <name evidence="6" type="ORF">EVOR1521_LOCUS15867</name>
</gene>
<feature type="binding site" evidence="5">
    <location>
        <position position="222"/>
    </location>
    <ligand>
        <name>chlorophyll a</name>
        <dbReference type="ChEBI" id="CHEBI:58416"/>
        <label>1</label>
    </ligand>
</feature>
<accession>A0AA36IPE8</accession>
<feature type="binding site" description="axial binding residue" evidence="5">
    <location>
        <position position="183"/>
    </location>
    <ligand>
        <name>chlorophyll b</name>
        <dbReference type="ChEBI" id="CHEBI:61721"/>
        <label>1</label>
    </ligand>
    <ligandPart>
        <name>Mg</name>
        <dbReference type="ChEBI" id="CHEBI:25107"/>
    </ligandPart>
</feature>
<dbReference type="InterPro" id="IPR022796">
    <property type="entry name" value="Chloroa_b-bind"/>
</dbReference>
<dbReference type="SUPFAM" id="SSF103511">
    <property type="entry name" value="Chlorophyll a-b binding protein"/>
    <property type="match status" value="6"/>
</dbReference>
<reference evidence="6" key="1">
    <citation type="submission" date="2023-08" db="EMBL/GenBank/DDBJ databases">
        <authorList>
            <person name="Chen Y."/>
            <person name="Shah S."/>
            <person name="Dougan E. K."/>
            <person name="Thang M."/>
            <person name="Chan C."/>
        </authorList>
    </citation>
    <scope>NUCLEOTIDE SEQUENCE</scope>
</reference>
<keyword evidence="5" id="KW-0157">Chromophore</keyword>
<keyword evidence="7" id="KW-1185">Reference proteome</keyword>
<dbReference type="GO" id="GO:0016168">
    <property type="term" value="F:chlorophyll binding"/>
    <property type="evidence" value="ECO:0007669"/>
    <property type="project" value="UniProtKB-KW"/>
</dbReference>
<keyword evidence="5" id="KW-0148">Chlorophyll</keyword>
<evidence type="ECO:0000256" key="1">
    <source>
        <dbReference type="ARBA" id="ARBA00004229"/>
    </source>
</evidence>
<feature type="binding site" evidence="5">
    <location>
        <position position="122"/>
    </location>
    <ligand>
        <name>chlorophyll a</name>
        <dbReference type="ChEBI" id="CHEBI:58416"/>
        <label>1</label>
    </ligand>
</feature>
<proteinExistence type="predicted"/>
<dbReference type="AlphaFoldDB" id="A0AA36IPE8"/>
<feature type="binding site" evidence="5">
    <location>
        <position position="236"/>
    </location>
    <ligand>
        <name>chlorophyll a</name>
        <dbReference type="ChEBI" id="CHEBI:58416"/>
        <label>1</label>
    </ligand>
</feature>
<evidence type="ECO:0000313" key="6">
    <source>
        <dbReference type="EMBL" id="CAJ1390447.1"/>
    </source>
</evidence>
<dbReference type="GO" id="GO:0009765">
    <property type="term" value="P:photosynthesis, light harvesting"/>
    <property type="evidence" value="ECO:0007669"/>
    <property type="project" value="InterPro"/>
</dbReference>
<name>A0AA36IPE8_9DINO</name>
<comment type="caution">
    <text evidence="6">The sequence shown here is derived from an EMBL/GenBank/DDBJ whole genome shotgun (WGS) entry which is preliminary data.</text>
</comment>
<feature type="binding site" evidence="5">
    <location>
        <position position="98"/>
    </location>
    <ligand>
        <name>chlorophyll a</name>
        <dbReference type="ChEBI" id="CHEBI:58416"/>
        <label>1</label>
    </ligand>
</feature>
<organism evidence="6 7">
    <name type="scientific">Effrenium voratum</name>
    <dbReference type="NCBI Taxonomy" id="2562239"/>
    <lineage>
        <taxon>Eukaryota</taxon>
        <taxon>Sar</taxon>
        <taxon>Alveolata</taxon>
        <taxon>Dinophyceae</taxon>
        <taxon>Suessiales</taxon>
        <taxon>Symbiodiniaceae</taxon>
        <taxon>Effrenium</taxon>
    </lineage>
</organism>
<feature type="binding site" description="axial binding residue" evidence="5">
    <location>
        <position position="124"/>
    </location>
    <ligand>
        <name>chlorophyll b</name>
        <dbReference type="ChEBI" id="CHEBI:61721"/>
        <label>1</label>
    </ligand>
    <ligandPart>
        <name>Mg</name>
        <dbReference type="ChEBI" id="CHEBI:25107"/>
    </ligandPart>
</feature>
<dbReference type="PANTHER" id="PTHR21649">
    <property type="entry name" value="CHLOROPHYLL A/B BINDING PROTEIN"/>
    <property type="match status" value="1"/>
</dbReference>
<dbReference type="Gene3D" id="1.10.3460.10">
    <property type="entry name" value="Chlorophyll a/b binding protein domain"/>
    <property type="match status" value="6"/>
</dbReference>
<evidence type="ECO:0000256" key="4">
    <source>
        <dbReference type="ARBA" id="ARBA00022640"/>
    </source>
</evidence>
<evidence type="ECO:0000256" key="3">
    <source>
        <dbReference type="ARBA" id="ARBA00022531"/>
    </source>
</evidence>
<keyword evidence="4" id="KW-0934">Plastid</keyword>
<dbReference type="EMBL" id="CAUJNA010002079">
    <property type="protein sequence ID" value="CAJ1390447.1"/>
    <property type="molecule type" value="Genomic_DNA"/>
</dbReference>
<dbReference type="GO" id="GO:0009507">
    <property type="term" value="C:chloroplast"/>
    <property type="evidence" value="ECO:0007669"/>
    <property type="project" value="UniProtKB-SubCell"/>
</dbReference>
<sequence length="1121" mass="117963">MASNSRSTAAAAGVAALLGGAAFVAPSTSSGQLRAAKTASSASTAAPVSGRMEASTMAVAGAALAVCLGRKGTASAKHLVALKAFESELGVQAPVGFWDPVGFTSDGDVATFKRRRSVELKHGRISMMAAMGYITPEITGKLPGFLSPSAGLKFADIPNGLAAVSKVPVAGWAQIAAYFGFVEFSGGFEDYKTGTPGDYGFKVLTSSDPEEKTKKLSAELANGRLAMMAIIGMFFQDGFTGSAWGDWANYTASPLRAFESELGVQPPVGFWDPVGFTADGNADVFARRRQTEIKHGRISMLATMGYMTPEITGKFPGYLSPSLGLKFADVPNGLAAISKVPVLGWAQILAYMGFCEVSKPQSPGTPGAAGDFGWKVLTSTDPEEKKKKLASELANGRLAMVAIMGMLFQDGVTGSAWGGLALNTASAWRAFESELGVQPPVGFWDPVGFTADGNADVFARRRQTEIKHGRISMLATMGYMTPEITGKFPGYLSPSLGLKFADVPNGLAAISKVPVLGWAQILAYMGFCEVSKPQSPGTPGAAGDFGWKVLTSTDPEEKKKKLASELANGRLAMVAIMGMLFQDGVTGSAWGGLALNTASAWRAFESELGVQPPVGFWDPVGFTADGNADVFARRRQTEIKHGRISMLATMGYMTPEITGKFPGYLSPSLGLKFADVPNGLAAISKVPVLGWAQILAYMGFCEVSKPQSPGTPGAAGDFGWKVLTSTDPEEKKKKLASELANGRLAMVAIMGMLFQDGVTGSAWGGLALNTASAWRAFESELGVQPPVGFWDPVGFTADGNADVFARRRQTEIKHGRISMLATMGYMTPEITGKFPGYLSPSLGLKFADVPNGLAAISKVPVLGWAQILAYMGFCEVSKPQSPGTPGAAGDFGWKVLTSTDPEEKKKKLASELANGRLAMVAIMGMLFQDGVTGSAWGGLALNTASAWRAFESELGVQPPVGFWDPVGFTADGNADVFARRRQTEIKHGRISMLATMGYMTPEITGKFPGYLSPSLGLKFADVPNGLAAISKVPVLGWAQILAYMGFCEVSKPQSPGTPGAAGDFGWKVLTSTDPEEKKKKLASELANGRLAMVAIMGMLFQDGVTGSAWGGLALNTASAWR</sequence>
<feature type="binding site" evidence="5">
    <location>
        <position position="219"/>
    </location>
    <ligand>
        <name>chlorophyll a</name>
        <dbReference type="ChEBI" id="CHEBI:58416"/>
        <label>1</label>
    </ligand>
</feature>
<evidence type="ECO:0000256" key="5">
    <source>
        <dbReference type="PIRSR" id="PIRSR601344-1"/>
    </source>
</evidence>
<comment type="subcellular location">
    <subcellularLocation>
        <location evidence="1">Plastid</location>
        <location evidence="1">Chloroplast</location>
    </subcellularLocation>
</comment>
<dbReference type="Proteomes" id="UP001178507">
    <property type="component" value="Unassembled WGS sequence"/>
</dbReference>
<keyword evidence="2" id="KW-0150">Chloroplast</keyword>
<protein>
    <recommendedName>
        <fullName evidence="8">Light-harvesting protein</fullName>
    </recommendedName>
</protein>
<feature type="binding site" evidence="5">
    <location>
        <position position="119"/>
    </location>
    <ligand>
        <name>chlorophyll a</name>
        <dbReference type="ChEBI" id="CHEBI:58416"/>
        <label>1</label>
    </ligand>
</feature>
<dbReference type="GO" id="GO:0016020">
    <property type="term" value="C:membrane"/>
    <property type="evidence" value="ECO:0007669"/>
    <property type="project" value="InterPro"/>
</dbReference>
<evidence type="ECO:0000256" key="2">
    <source>
        <dbReference type="ARBA" id="ARBA00022528"/>
    </source>
</evidence>
<keyword evidence="3" id="KW-0602">Photosynthesis</keyword>
<feature type="binding site" evidence="5">
    <location>
        <position position="224"/>
    </location>
    <ligand>
        <name>chlorophyll a</name>
        <dbReference type="ChEBI" id="CHEBI:58416"/>
        <label>1</label>
    </ligand>
</feature>
<evidence type="ECO:0000313" key="7">
    <source>
        <dbReference type="Proteomes" id="UP001178507"/>
    </source>
</evidence>
<dbReference type="InterPro" id="IPR001344">
    <property type="entry name" value="Chloro_AB-bd_pln"/>
</dbReference>